<dbReference type="RefSeq" id="WP_074867448.1">
    <property type="nucleotide sequence ID" value="NZ_FOAS01000008.1"/>
</dbReference>
<reference evidence="3 4" key="1">
    <citation type="submission" date="2016-10" db="EMBL/GenBank/DDBJ databases">
        <authorList>
            <person name="de Groot N.N."/>
        </authorList>
    </citation>
    <scope>NUCLEOTIDE SEQUENCE [LARGE SCALE GENOMIC DNA]</scope>
    <source>
        <strain evidence="3 4">JCM 19513</strain>
    </source>
</reference>
<keyword evidence="1" id="KW-0732">Signal</keyword>
<evidence type="ECO:0000259" key="2">
    <source>
        <dbReference type="Pfam" id="PF16036"/>
    </source>
</evidence>
<dbReference type="EMBL" id="FOAS01000008">
    <property type="protein sequence ID" value="SEL10373.1"/>
    <property type="molecule type" value="Genomic_DNA"/>
</dbReference>
<accession>A0A1H7MGJ9</accession>
<dbReference type="GO" id="GO:0016872">
    <property type="term" value="F:intramolecular lyase activity"/>
    <property type="evidence" value="ECO:0007669"/>
    <property type="project" value="InterPro"/>
</dbReference>
<protein>
    <submittedName>
        <fullName evidence="3">Chalcone isomerase-like</fullName>
    </submittedName>
</protein>
<organism evidence="3 4">
    <name type="scientific">Atopomonas hussainii</name>
    <dbReference type="NCBI Taxonomy" id="1429083"/>
    <lineage>
        <taxon>Bacteria</taxon>
        <taxon>Pseudomonadati</taxon>
        <taxon>Pseudomonadota</taxon>
        <taxon>Gammaproteobacteria</taxon>
        <taxon>Pseudomonadales</taxon>
        <taxon>Pseudomonadaceae</taxon>
        <taxon>Atopomonas</taxon>
    </lineage>
</organism>
<keyword evidence="3" id="KW-0413">Isomerase</keyword>
<keyword evidence="4" id="KW-1185">Reference proteome</keyword>
<feature type="signal peptide" evidence="1">
    <location>
        <begin position="1"/>
        <end position="26"/>
    </location>
</feature>
<dbReference type="AlphaFoldDB" id="A0A1H7MGJ9"/>
<proteinExistence type="predicted"/>
<name>A0A1H7MGJ9_9GAMM</name>
<dbReference type="InterPro" id="IPR016087">
    <property type="entry name" value="Chalcone_isomerase"/>
</dbReference>
<dbReference type="Pfam" id="PF16036">
    <property type="entry name" value="Chalcone_3"/>
    <property type="match status" value="1"/>
</dbReference>
<evidence type="ECO:0000256" key="1">
    <source>
        <dbReference type="SAM" id="SignalP"/>
    </source>
</evidence>
<sequence length="186" mass="21617">MIKSRLFFISLFSLYLHFGHPAFVLAGDGEKSDKLDHSAPLQLHGEYLLEYLWVDVYRAELFLPTDFHSDALSPSVSKSLQLTYLYPLKTTDLIEAAWLTLERQHNKTKLDALRSEIDRLHSSFEPIKREDRYRLNYRNDSQTLTLLFNGREVFRSQNPELAQVYLGIWLGEKGLSKELRSVLLGL</sequence>
<gene>
    <name evidence="3" type="ORF">SAMN05216214_10857</name>
</gene>
<evidence type="ECO:0000313" key="4">
    <source>
        <dbReference type="Proteomes" id="UP000185766"/>
    </source>
</evidence>
<evidence type="ECO:0000313" key="3">
    <source>
        <dbReference type="EMBL" id="SEL10373.1"/>
    </source>
</evidence>
<feature type="chain" id="PRO_5010285667" evidence="1">
    <location>
        <begin position="27"/>
        <end position="186"/>
    </location>
</feature>
<dbReference type="Proteomes" id="UP000185766">
    <property type="component" value="Unassembled WGS sequence"/>
</dbReference>
<dbReference type="SUPFAM" id="SSF54626">
    <property type="entry name" value="Chalcone isomerase"/>
    <property type="match status" value="1"/>
</dbReference>
<feature type="domain" description="Chalcone isomerase" evidence="2">
    <location>
        <begin position="38"/>
        <end position="185"/>
    </location>
</feature>
<dbReference type="InterPro" id="IPR036298">
    <property type="entry name" value="Chalcone_isomerase_sf"/>
</dbReference>